<gene>
    <name evidence="2" type="ORF">UU29_C0001G0006</name>
</gene>
<evidence type="ECO:0008006" key="4">
    <source>
        <dbReference type="Google" id="ProtNLM"/>
    </source>
</evidence>
<name>A0A0G0U953_9BACT</name>
<dbReference type="InterPro" id="IPR023346">
    <property type="entry name" value="Lysozyme-like_dom_sf"/>
</dbReference>
<dbReference type="AlphaFoldDB" id="A0A0G0U953"/>
<proteinExistence type="predicted"/>
<reference evidence="2 3" key="1">
    <citation type="journal article" date="2015" name="Nature">
        <title>rRNA introns, odd ribosomes, and small enigmatic genomes across a large radiation of phyla.</title>
        <authorList>
            <person name="Brown C.T."/>
            <person name="Hug L.A."/>
            <person name="Thomas B.C."/>
            <person name="Sharon I."/>
            <person name="Castelle C.J."/>
            <person name="Singh A."/>
            <person name="Wilkins M.J."/>
            <person name="Williams K.H."/>
            <person name="Banfield J.F."/>
        </authorList>
    </citation>
    <scope>NUCLEOTIDE SEQUENCE [LARGE SCALE GENOMIC DNA]</scope>
</reference>
<accession>A0A0G0U953</accession>
<dbReference type="SUPFAM" id="SSF53955">
    <property type="entry name" value="Lysozyme-like"/>
    <property type="match status" value="1"/>
</dbReference>
<feature type="signal peptide" evidence="1">
    <location>
        <begin position="1"/>
        <end position="23"/>
    </location>
</feature>
<organism evidence="2 3">
    <name type="scientific">Candidatus Daviesbacteria bacterium GW2011_GWA2_40_9</name>
    <dbReference type="NCBI Taxonomy" id="1618424"/>
    <lineage>
        <taxon>Bacteria</taxon>
        <taxon>Candidatus Daviesiibacteriota</taxon>
    </lineage>
</organism>
<keyword evidence="1" id="KW-0732">Signal</keyword>
<sequence>MFNKKIVTLLLLSIFLVNGPLGATDTIGPNTGSQKEEIVSSTIDKRAQILQAYLTKYNSPLQYQAQNFVDAADKYNLDWKLVAAISGVESTFGKHVPGGSGTPYSSYNGWGWGVYGTQAIYFKSWKEGIYTVSEGLRTNYLNKGLTNPYAINRVYAASPTWGAKVSHFLADMEKFEKQYTKSSDKDKAPTLIFKTAGNSAALALN</sequence>
<dbReference type="Proteomes" id="UP000034601">
    <property type="component" value="Unassembled WGS sequence"/>
</dbReference>
<dbReference type="Gene3D" id="1.10.530.10">
    <property type="match status" value="1"/>
</dbReference>
<evidence type="ECO:0000256" key="1">
    <source>
        <dbReference type="SAM" id="SignalP"/>
    </source>
</evidence>
<dbReference type="EMBL" id="LCAB01000001">
    <property type="protein sequence ID" value="KKR83786.1"/>
    <property type="molecule type" value="Genomic_DNA"/>
</dbReference>
<protein>
    <recommendedName>
        <fullName evidence="4">Mannosyl-glycoprotein endo-beta-N-acetylglucosamidase-like domain-containing protein</fullName>
    </recommendedName>
</protein>
<comment type="caution">
    <text evidence="2">The sequence shown here is derived from an EMBL/GenBank/DDBJ whole genome shotgun (WGS) entry which is preliminary data.</text>
</comment>
<evidence type="ECO:0000313" key="2">
    <source>
        <dbReference type="EMBL" id="KKR83786.1"/>
    </source>
</evidence>
<feature type="chain" id="PRO_5002534643" description="Mannosyl-glycoprotein endo-beta-N-acetylglucosamidase-like domain-containing protein" evidence="1">
    <location>
        <begin position="24"/>
        <end position="205"/>
    </location>
</feature>
<evidence type="ECO:0000313" key="3">
    <source>
        <dbReference type="Proteomes" id="UP000034601"/>
    </source>
</evidence>